<dbReference type="FunFam" id="2.10.25.10:FF:000066">
    <property type="entry name" value="FAT atypical cadherin 4"/>
    <property type="match status" value="1"/>
</dbReference>
<accession>A0A3M6V380</accession>
<dbReference type="CDD" id="cd00054">
    <property type="entry name" value="EGF_CA"/>
    <property type="match status" value="1"/>
</dbReference>
<name>A0A3M6V380_POCDA</name>
<dbReference type="InterPro" id="IPR024731">
    <property type="entry name" value="NELL2-like_EGF"/>
</dbReference>
<evidence type="ECO:0000256" key="4">
    <source>
        <dbReference type="ARBA" id="ARBA00023157"/>
    </source>
</evidence>
<dbReference type="PROSITE" id="PS00022">
    <property type="entry name" value="EGF_1"/>
    <property type="match status" value="1"/>
</dbReference>
<dbReference type="Gene3D" id="2.10.25.10">
    <property type="entry name" value="Laminin"/>
    <property type="match status" value="2"/>
</dbReference>
<evidence type="ECO:0000256" key="1">
    <source>
        <dbReference type="ARBA" id="ARBA00022536"/>
    </source>
</evidence>
<organism evidence="7 8">
    <name type="scientific">Pocillopora damicornis</name>
    <name type="common">Cauliflower coral</name>
    <name type="synonym">Millepora damicornis</name>
    <dbReference type="NCBI Taxonomy" id="46731"/>
    <lineage>
        <taxon>Eukaryota</taxon>
        <taxon>Metazoa</taxon>
        <taxon>Cnidaria</taxon>
        <taxon>Anthozoa</taxon>
        <taxon>Hexacorallia</taxon>
        <taxon>Scleractinia</taxon>
        <taxon>Astrocoeniina</taxon>
        <taxon>Pocilloporidae</taxon>
        <taxon>Pocillopora</taxon>
    </lineage>
</organism>
<dbReference type="PROSITE" id="PS01186">
    <property type="entry name" value="EGF_2"/>
    <property type="match status" value="2"/>
</dbReference>
<dbReference type="GO" id="GO:0005509">
    <property type="term" value="F:calcium ion binding"/>
    <property type="evidence" value="ECO:0007669"/>
    <property type="project" value="InterPro"/>
</dbReference>
<dbReference type="AlphaFoldDB" id="A0A3M6V380"/>
<dbReference type="FunFam" id="2.10.25.10:FF:000038">
    <property type="entry name" value="Fibrillin 2"/>
    <property type="match status" value="1"/>
</dbReference>
<feature type="disulfide bond" evidence="5">
    <location>
        <begin position="167"/>
        <end position="176"/>
    </location>
</feature>
<proteinExistence type="predicted"/>
<dbReference type="PANTHER" id="PTHR12916:SF4">
    <property type="entry name" value="UNINFLATABLE, ISOFORM C"/>
    <property type="match status" value="1"/>
</dbReference>
<keyword evidence="8" id="KW-1185">Reference proteome</keyword>
<dbReference type="OrthoDB" id="5989857at2759"/>
<dbReference type="Pfam" id="PF12947">
    <property type="entry name" value="EGF_3"/>
    <property type="match status" value="1"/>
</dbReference>
<feature type="domain" description="EGF-like" evidence="6">
    <location>
        <begin position="179"/>
        <end position="220"/>
    </location>
</feature>
<reference evidence="7 8" key="1">
    <citation type="journal article" date="2018" name="Sci. Rep.">
        <title>Comparative analysis of the Pocillopora damicornis genome highlights role of immune system in coral evolution.</title>
        <authorList>
            <person name="Cunning R."/>
            <person name="Bay R.A."/>
            <person name="Gillette P."/>
            <person name="Baker A.C."/>
            <person name="Traylor-Knowles N."/>
        </authorList>
    </citation>
    <scope>NUCLEOTIDE SEQUENCE [LARGE SCALE GENOMIC DNA]</scope>
    <source>
        <strain evidence="7">RSMAS</strain>
        <tissue evidence="7">Whole animal</tissue>
    </source>
</reference>
<dbReference type="PANTHER" id="PTHR12916">
    <property type="entry name" value="CYTOCHROME C OXIDASE POLYPEPTIDE VIC-2"/>
    <property type="match status" value="1"/>
</dbReference>
<evidence type="ECO:0000256" key="3">
    <source>
        <dbReference type="ARBA" id="ARBA00022737"/>
    </source>
</evidence>
<dbReference type="PROSITE" id="PS50026">
    <property type="entry name" value="EGF_3"/>
    <property type="match status" value="2"/>
</dbReference>
<dbReference type="STRING" id="46731.A0A3M6V380"/>
<dbReference type="Pfam" id="PF00008">
    <property type="entry name" value="EGF"/>
    <property type="match status" value="1"/>
</dbReference>
<dbReference type="InterPro" id="IPR000742">
    <property type="entry name" value="EGF"/>
</dbReference>
<protein>
    <recommendedName>
        <fullName evidence="6">EGF-like domain-containing protein</fullName>
    </recommendedName>
</protein>
<evidence type="ECO:0000313" key="8">
    <source>
        <dbReference type="Proteomes" id="UP000275408"/>
    </source>
</evidence>
<evidence type="ECO:0000256" key="5">
    <source>
        <dbReference type="PROSITE-ProRule" id="PRU00076"/>
    </source>
</evidence>
<dbReference type="EMBL" id="RCHS01000165">
    <property type="protein sequence ID" value="RMX60365.1"/>
    <property type="molecule type" value="Genomic_DNA"/>
</dbReference>
<dbReference type="InterPro" id="IPR001881">
    <property type="entry name" value="EGF-like_Ca-bd_dom"/>
</dbReference>
<keyword evidence="4 5" id="KW-1015">Disulfide bond</keyword>
<gene>
    <name evidence="7" type="ORF">pdam_00024098</name>
</gene>
<feature type="disulfide bond" evidence="5">
    <location>
        <begin position="148"/>
        <end position="165"/>
    </location>
</feature>
<comment type="caution">
    <text evidence="7">The sequence shown here is derived from an EMBL/GenBank/DDBJ whole genome shotgun (WGS) entry which is preliminary data.</text>
</comment>
<comment type="caution">
    <text evidence="5">Lacks conserved residue(s) required for the propagation of feature annotation.</text>
</comment>
<evidence type="ECO:0000259" key="6">
    <source>
        <dbReference type="PROSITE" id="PS50026"/>
    </source>
</evidence>
<keyword evidence="3" id="KW-0677">Repeat</keyword>
<dbReference type="SUPFAM" id="SSF57196">
    <property type="entry name" value="EGF/Laminin"/>
    <property type="match status" value="2"/>
</dbReference>
<sequence>MPNPGTLSALIAVPVKLVLLEMEYHAQYRTARLTTSEILGIALFNILWFEFLDKCRKLAFPSTLFFVGERLVNHTIANIRVIDRDTCGYRCYLDHNCVSVNFYFGENEAEAHNYELNNSTSKEFDKGLVKAANFVYYGTKNFCAQSPCENYGTCQSGFIRKRYRCLCASGFNGHDCEKDINECTNNTHNCSRNNANCTKIVGSYNCSCNPGFTGDGHICQGKILHSLSHY</sequence>
<keyword evidence="2" id="KW-0732">Signal</keyword>
<evidence type="ECO:0000313" key="7">
    <source>
        <dbReference type="EMBL" id="RMX60365.1"/>
    </source>
</evidence>
<dbReference type="SMART" id="SM00179">
    <property type="entry name" value="EGF_CA"/>
    <property type="match status" value="2"/>
</dbReference>
<feature type="domain" description="EGF-like" evidence="6">
    <location>
        <begin position="139"/>
        <end position="177"/>
    </location>
</feature>
<dbReference type="Proteomes" id="UP000275408">
    <property type="component" value="Unassembled WGS sequence"/>
</dbReference>
<evidence type="ECO:0000256" key="2">
    <source>
        <dbReference type="ARBA" id="ARBA00022729"/>
    </source>
</evidence>
<keyword evidence="1 5" id="KW-0245">EGF-like domain</keyword>
<dbReference type="SMART" id="SM00181">
    <property type="entry name" value="EGF"/>
    <property type="match status" value="2"/>
</dbReference>